<feature type="modified residue" description="4-aspartylphosphate" evidence="8">
    <location>
        <position position="51"/>
    </location>
</feature>
<dbReference type="SMART" id="SM00387">
    <property type="entry name" value="HATPase_c"/>
    <property type="match status" value="1"/>
</dbReference>
<dbReference type="PROSITE" id="PS50112">
    <property type="entry name" value="PAS"/>
    <property type="match status" value="2"/>
</dbReference>
<comment type="catalytic activity">
    <reaction evidence="1">
        <text>ATP + protein L-histidine = ADP + protein N-phospho-L-histidine.</text>
        <dbReference type="EC" id="2.7.13.3"/>
    </reaction>
</comment>
<dbReference type="CDD" id="cd00082">
    <property type="entry name" value="HisKA"/>
    <property type="match status" value="1"/>
</dbReference>
<dbReference type="NCBIfam" id="TIGR00229">
    <property type="entry name" value="sensory_box"/>
    <property type="match status" value="2"/>
</dbReference>
<dbReference type="PRINTS" id="PR00344">
    <property type="entry name" value="BCTRLSENSOR"/>
</dbReference>
<dbReference type="Pfam" id="PF00512">
    <property type="entry name" value="HisKA"/>
    <property type="match status" value="1"/>
</dbReference>
<evidence type="ECO:0000256" key="5">
    <source>
        <dbReference type="ARBA" id="ARBA00022777"/>
    </source>
</evidence>
<dbReference type="InterPro" id="IPR001789">
    <property type="entry name" value="Sig_transdc_resp-reg_receiver"/>
</dbReference>
<dbReference type="Pfam" id="PF02518">
    <property type="entry name" value="HATPase_c"/>
    <property type="match status" value="1"/>
</dbReference>
<dbReference type="InterPro" id="IPR011006">
    <property type="entry name" value="CheY-like_superfamily"/>
</dbReference>
<dbReference type="RefSeq" id="WP_007778794.1">
    <property type="nucleotide sequence ID" value="NZ_CM001441.1"/>
</dbReference>
<dbReference type="SUPFAM" id="SSF47384">
    <property type="entry name" value="Homodimeric domain of signal transducing histidine kinase"/>
    <property type="match status" value="1"/>
</dbReference>
<keyword evidence="4 8" id="KW-0597">Phosphoprotein</keyword>
<dbReference type="InterPro" id="IPR036890">
    <property type="entry name" value="HATPase_C_sf"/>
</dbReference>
<keyword evidence="6" id="KW-0902">Two-component regulatory system</keyword>
<dbReference type="InterPro" id="IPR003661">
    <property type="entry name" value="HisK_dim/P_dom"/>
</dbReference>
<dbReference type="SUPFAM" id="SSF55874">
    <property type="entry name" value="ATPase domain of HSP90 chaperone/DNA topoisomerase II/histidine kinase"/>
    <property type="match status" value="1"/>
</dbReference>
<dbReference type="InterPro" id="IPR013656">
    <property type="entry name" value="PAS_4"/>
</dbReference>
<dbReference type="eggNOG" id="COG0745">
    <property type="taxonomic scope" value="Bacteria"/>
</dbReference>
<dbReference type="InterPro" id="IPR004358">
    <property type="entry name" value="Sig_transdc_His_kin-like_C"/>
</dbReference>
<dbReference type="STRING" id="768710.DesyoDRAFT_0425"/>
<evidence type="ECO:0000313" key="13">
    <source>
        <dbReference type="EMBL" id="EHQ87618.1"/>
    </source>
</evidence>
<dbReference type="GO" id="GO:0000155">
    <property type="term" value="F:phosphorelay sensor kinase activity"/>
    <property type="evidence" value="ECO:0007669"/>
    <property type="project" value="InterPro"/>
</dbReference>
<feature type="domain" description="PAS" evidence="12">
    <location>
        <begin position="320"/>
        <end position="389"/>
    </location>
</feature>
<name>H5XS06_9FIRM</name>
<dbReference type="PANTHER" id="PTHR43547">
    <property type="entry name" value="TWO-COMPONENT HISTIDINE KINASE"/>
    <property type="match status" value="1"/>
</dbReference>
<dbReference type="PROSITE" id="PS50109">
    <property type="entry name" value="HIS_KIN"/>
    <property type="match status" value="1"/>
</dbReference>
<dbReference type="InterPro" id="IPR000014">
    <property type="entry name" value="PAS"/>
</dbReference>
<evidence type="ECO:0000256" key="1">
    <source>
        <dbReference type="ARBA" id="ARBA00000085"/>
    </source>
</evidence>
<feature type="domain" description="PAS" evidence="12">
    <location>
        <begin position="159"/>
        <end position="213"/>
    </location>
</feature>
<dbReference type="EC" id="2.7.13.3" evidence="2"/>
<dbReference type="InterPro" id="IPR005467">
    <property type="entry name" value="His_kinase_dom"/>
</dbReference>
<dbReference type="Pfam" id="PF08448">
    <property type="entry name" value="PAS_4"/>
    <property type="match status" value="1"/>
</dbReference>
<proteinExistence type="predicted"/>
<dbReference type="Pfam" id="PF00072">
    <property type="entry name" value="Response_reg"/>
    <property type="match status" value="1"/>
</dbReference>
<dbReference type="Gene3D" id="3.30.450.20">
    <property type="entry name" value="PAS domain"/>
    <property type="match status" value="2"/>
</dbReference>
<dbReference type="eggNOG" id="COG4191">
    <property type="taxonomic scope" value="Bacteria"/>
</dbReference>
<evidence type="ECO:0000256" key="3">
    <source>
        <dbReference type="ARBA" id="ARBA00018672"/>
    </source>
</evidence>
<dbReference type="Gene3D" id="3.30.565.10">
    <property type="entry name" value="Histidine kinase-like ATPase, C-terminal domain"/>
    <property type="match status" value="1"/>
</dbReference>
<dbReference type="eggNOG" id="COG3852">
    <property type="taxonomic scope" value="Bacteria"/>
</dbReference>
<evidence type="ECO:0000256" key="6">
    <source>
        <dbReference type="ARBA" id="ARBA00023012"/>
    </source>
</evidence>
<gene>
    <name evidence="13" type="ORF">DesyoDRAFT_0425</name>
</gene>
<feature type="domain" description="Response regulatory" evidence="11">
    <location>
        <begin position="2"/>
        <end position="119"/>
    </location>
</feature>
<dbReference type="Gene3D" id="1.10.287.130">
    <property type="match status" value="1"/>
</dbReference>
<dbReference type="PROSITE" id="PS50110">
    <property type="entry name" value="RESPONSE_REGULATORY"/>
    <property type="match status" value="1"/>
</dbReference>
<protein>
    <recommendedName>
        <fullName evidence="3">Stage 0 sporulation protein A homolog</fullName>
        <ecNumber evidence="2">2.7.13.3</ecNumber>
    </recommendedName>
</protein>
<evidence type="ECO:0000256" key="9">
    <source>
        <dbReference type="SAM" id="Coils"/>
    </source>
</evidence>
<dbReference type="CDD" id="cd00130">
    <property type="entry name" value="PAS"/>
    <property type="match status" value="2"/>
</dbReference>
<reference evidence="13 14" key="1">
    <citation type="submission" date="2011-11" db="EMBL/GenBank/DDBJ databases">
        <title>The Noncontiguous Finished genome of Desulfosporosinus youngiae DSM 17734.</title>
        <authorList>
            <consortium name="US DOE Joint Genome Institute (JGI-PGF)"/>
            <person name="Lucas S."/>
            <person name="Han J."/>
            <person name="Lapidus A."/>
            <person name="Cheng J.-F."/>
            <person name="Goodwin L."/>
            <person name="Pitluck S."/>
            <person name="Peters L."/>
            <person name="Ovchinnikova G."/>
            <person name="Lu M."/>
            <person name="Land M.L."/>
            <person name="Hauser L."/>
            <person name="Pester M."/>
            <person name="Spring S."/>
            <person name="Ollivier B."/>
            <person name="Rattei T."/>
            <person name="Klenk H.-P."/>
            <person name="Wagner M."/>
            <person name="Loy A."/>
            <person name="Woyke T.J."/>
        </authorList>
    </citation>
    <scope>NUCLEOTIDE SEQUENCE [LARGE SCALE GENOMIC DNA]</scope>
    <source>
        <strain evidence="13 14">DSM 17734</strain>
    </source>
</reference>
<feature type="coiled-coil region" evidence="9">
    <location>
        <begin position="132"/>
        <end position="162"/>
    </location>
</feature>
<dbReference type="SMART" id="SM00448">
    <property type="entry name" value="REC"/>
    <property type="match status" value="1"/>
</dbReference>
<dbReference type="Gene3D" id="3.40.50.2300">
    <property type="match status" value="1"/>
</dbReference>
<evidence type="ECO:0000256" key="2">
    <source>
        <dbReference type="ARBA" id="ARBA00012438"/>
    </source>
</evidence>
<dbReference type="SMART" id="SM00091">
    <property type="entry name" value="PAS"/>
    <property type="match status" value="2"/>
</dbReference>
<keyword evidence="14" id="KW-1185">Reference proteome</keyword>
<evidence type="ECO:0000256" key="7">
    <source>
        <dbReference type="ARBA" id="ARBA00024867"/>
    </source>
</evidence>
<dbReference type="InterPro" id="IPR035965">
    <property type="entry name" value="PAS-like_dom_sf"/>
</dbReference>
<dbReference type="SMART" id="SM00388">
    <property type="entry name" value="HisKA"/>
    <property type="match status" value="1"/>
</dbReference>
<evidence type="ECO:0000256" key="4">
    <source>
        <dbReference type="ARBA" id="ARBA00022553"/>
    </source>
</evidence>
<keyword evidence="9" id="KW-0175">Coiled coil</keyword>
<dbReference type="AlphaFoldDB" id="H5XS06"/>
<dbReference type="Proteomes" id="UP000005104">
    <property type="component" value="Chromosome"/>
</dbReference>
<evidence type="ECO:0000256" key="8">
    <source>
        <dbReference type="PROSITE-ProRule" id="PRU00169"/>
    </source>
</evidence>
<comment type="function">
    <text evidence="7">May play the central regulatory role in sporulation. It may be an element of the effector pathway responsible for the activation of sporulation genes in response to nutritional stress. Spo0A may act in concert with spo0H (a sigma factor) to control the expression of some genes that are critical to the sporulation process.</text>
</comment>
<dbReference type="InterPro" id="IPR003594">
    <property type="entry name" value="HATPase_dom"/>
</dbReference>
<dbReference type="SUPFAM" id="SSF52172">
    <property type="entry name" value="CheY-like"/>
    <property type="match status" value="1"/>
</dbReference>
<sequence length="652" mass="74375">MKILIVDDRKENLLALEAVLTSPDYQLMFASSGEEALRCLLKDDFAVIILDVQMPGMDGFETARLIRARKRHEGTPIIFITAIYQSAENIKQGYSLGAIDYLFKPFNPEMLKFKIEAFVKLHFNKKQIKLQNELLQQHAIKLEALNESLEQTTSDLRKAEALARVIGETSIDSVITMDASGSVIRSNPAITAMFGYEQEELQGQHVSILFPKDYVDFLNENALVMSKRRKIQDAVAIHKNGMTFPVEIQIGRSSIEGQQIIVWSIRDITERKQLEKERGDRCKTLERLVQERTCELFQTNEKLREEILQRNKVGKKLIETNLRITNILESITDIFFALDFEWRFIIVNKVAEKYWQKDRKELIGRIIWEVFPELIPKFQPFLQRSMNTREAVHFEFKAQHSNAPYEVHVYPSEEGLSVYCQDISERRMFEKEMARLDRLNLVGQMAAGIGHEVRNPMTTIRGFLQLLGAKEELKQCKGYFELMIEELDRANSIISEFLSLAKNKTVDLKPLSLNSLIENLFPLIQAGAMLSDKNIIIELQDIEVLYLDEKEIRQLILNLVRNGMEAMPGSGTLTIRTFSDGGEVVLSVQDEGTGIKAGIIEKVGTPFFTTKEDGTGLGLATCHSIAARHNANIEIDTGESGTTFFVRFKSHK</sequence>
<dbReference type="SUPFAM" id="SSF55785">
    <property type="entry name" value="PYP-like sensor domain (PAS domain)"/>
    <property type="match status" value="2"/>
</dbReference>
<evidence type="ECO:0000313" key="14">
    <source>
        <dbReference type="Proteomes" id="UP000005104"/>
    </source>
</evidence>
<keyword evidence="5" id="KW-0418">Kinase</keyword>
<evidence type="ECO:0000259" key="11">
    <source>
        <dbReference type="PROSITE" id="PS50110"/>
    </source>
</evidence>
<dbReference type="OrthoDB" id="505470at2"/>
<dbReference type="HOGENOM" id="CLU_000445_114_39_9"/>
<evidence type="ECO:0000259" key="10">
    <source>
        <dbReference type="PROSITE" id="PS50109"/>
    </source>
</evidence>
<feature type="domain" description="Histidine kinase" evidence="10">
    <location>
        <begin position="448"/>
        <end position="652"/>
    </location>
</feature>
<dbReference type="PANTHER" id="PTHR43547:SF2">
    <property type="entry name" value="HYBRID SIGNAL TRANSDUCTION HISTIDINE KINASE C"/>
    <property type="match status" value="1"/>
</dbReference>
<evidence type="ECO:0000259" key="12">
    <source>
        <dbReference type="PROSITE" id="PS50112"/>
    </source>
</evidence>
<dbReference type="EMBL" id="CM001441">
    <property type="protein sequence ID" value="EHQ87618.1"/>
    <property type="molecule type" value="Genomic_DNA"/>
</dbReference>
<accession>H5XS06</accession>
<dbReference type="InterPro" id="IPR036097">
    <property type="entry name" value="HisK_dim/P_sf"/>
</dbReference>
<keyword evidence="5" id="KW-0808">Transferase</keyword>
<dbReference type="Pfam" id="PF13426">
    <property type="entry name" value="PAS_9"/>
    <property type="match status" value="1"/>
</dbReference>
<organism evidence="13 14">
    <name type="scientific">Desulfosporosinus youngiae DSM 17734</name>
    <dbReference type="NCBI Taxonomy" id="768710"/>
    <lineage>
        <taxon>Bacteria</taxon>
        <taxon>Bacillati</taxon>
        <taxon>Bacillota</taxon>
        <taxon>Clostridia</taxon>
        <taxon>Eubacteriales</taxon>
        <taxon>Desulfitobacteriaceae</taxon>
        <taxon>Desulfosporosinus</taxon>
    </lineage>
</organism>